<dbReference type="SMART" id="SM00342">
    <property type="entry name" value="HTH_ARAC"/>
    <property type="match status" value="1"/>
</dbReference>
<accession>A0ABV8DMD1</accession>
<keyword evidence="1" id="KW-0805">Transcription regulation</keyword>
<keyword evidence="6" id="KW-1185">Reference proteome</keyword>
<dbReference type="InterPro" id="IPR018060">
    <property type="entry name" value="HTH_AraC"/>
</dbReference>
<protein>
    <submittedName>
        <fullName evidence="5">Helix-turn-helix domain-containing protein</fullName>
    </submittedName>
</protein>
<dbReference type="Pfam" id="PF12833">
    <property type="entry name" value="HTH_18"/>
    <property type="match status" value="1"/>
</dbReference>
<proteinExistence type="predicted"/>
<dbReference type="PROSITE" id="PS00041">
    <property type="entry name" value="HTH_ARAC_FAMILY_1"/>
    <property type="match status" value="1"/>
</dbReference>
<dbReference type="PANTHER" id="PTHR46796:SF6">
    <property type="entry name" value="ARAC SUBFAMILY"/>
    <property type="match status" value="1"/>
</dbReference>
<dbReference type="PANTHER" id="PTHR46796">
    <property type="entry name" value="HTH-TYPE TRANSCRIPTIONAL ACTIVATOR RHAS-RELATED"/>
    <property type="match status" value="1"/>
</dbReference>
<dbReference type="Pfam" id="PF14525">
    <property type="entry name" value="AraC_binding_2"/>
    <property type="match status" value="1"/>
</dbReference>
<dbReference type="Gene3D" id="1.10.10.60">
    <property type="entry name" value="Homeodomain-like"/>
    <property type="match status" value="1"/>
</dbReference>
<dbReference type="InterPro" id="IPR009057">
    <property type="entry name" value="Homeodomain-like_sf"/>
</dbReference>
<dbReference type="InterPro" id="IPR050204">
    <property type="entry name" value="AraC_XylS_family_regulators"/>
</dbReference>
<dbReference type="InterPro" id="IPR035418">
    <property type="entry name" value="AraC-bd_2"/>
</dbReference>
<evidence type="ECO:0000256" key="3">
    <source>
        <dbReference type="ARBA" id="ARBA00023163"/>
    </source>
</evidence>
<evidence type="ECO:0000313" key="6">
    <source>
        <dbReference type="Proteomes" id="UP001595696"/>
    </source>
</evidence>
<dbReference type="Proteomes" id="UP001595696">
    <property type="component" value="Unassembled WGS sequence"/>
</dbReference>
<keyword evidence="3" id="KW-0804">Transcription</keyword>
<dbReference type="EMBL" id="JBHSAX010000003">
    <property type="protein sequence ID" value="MFC3960894.1"/>
    <property type="molecule type" value="Genomic_DNA"/>
</dbReference>
<evidence type="ECO:0000259" key="4">
    <source>
        <dbReference type="PROSITE" id="PS01124"/>
    </source>
</evidence>
<evidence type="ECO:0000256" key="1">
    <source>
        <dbReference type="ARBA" id="ARBA00023015"/>
    </source>
</evidence>
<evidence type="ECO:0000313" key="5">
    <source>
        <dbReference type="EMBL" id="MFC3960894.1"/>
    </source>
</evidence>
<keyword evidence="2" id="KW-0238">DNA-binding</keyword>
<comment type="caution">
    <text evidence="5">The sequence shown here is derived from an EMBL/GenBank/DDBJ whole genome shotgun (WGS) entry which is preliminary data.</text>
</comment>
<dbReference type="PROSITE" id="PS01124">
    <property type="entry name" value="HTH_ARAC_FAMILY_2"/>
    <property type="match status" value="1"/>
</dbReference>
<feature type="domain" description="HTH araC/xylS-type" evidence="4">
    <location>
        <begin position="206"/>
        <end position="306"/>
    </location>
</feature>
<dbReference type="SUPFAM" id="SSF46689">
    <property type="entry name" value="Homeodomain-like"/>
    <property type="match status" value="1"/>
</dbReference>
<organism evidence="5 6">
    <name type="scientific">Nocardia jiangsuensis</name>
    <dbReference type="NCBI Taxonomy" id="1691563"/>
    <lineage>
        <taxon>Bacteria</taxon>
        <taxon>Bacillati</taxon>
        <taxon>Actinomycetota</taxon>
        <taxon>Actinomycetes</taxon>
        <taxon>Mycobacteriales</taxon>
        <taxon>Nocardiaceae</taxon>
        <taxon>Nocardia</taxon>
    </lineage>
</organism>
<dbReference type="InterPro" id="IPR018062">
    <property type="entry name" value="HTH_AraC-typ_CS"/>
</dbReference>
<gene>
    <name evidence="5" type="ORF">ACFO0B_02695</name>
</gene>
<evidence type="ECO:0000256" key="2">
    <source>
        <dbReference type="ARBA" id="ARBA00023125"/>
    </source>
</evidence>
<reference evidence="6" key="1">
    <citation type="journal article" date="2019" name="Int. J. Syst. Evol. Microbiol.">
        <title>The Global Catalogue of Microorganisms (GCM) 10K type strain sequencing project: providing services to taxonomists for standard genome sequencing and annotation.</title>
        <authorList>
            <consortium name="The Broad Institute Genomics Platform"/>
            <consortium name="The Broad Institute Genome Sequencing Center for Infectious Disease"/>
            <person name="Wu L."/>
            <person name="Ma J."/>
        </authorList>
    </citation>
    <scope>NUCLEOTIDE SEQUENCE [LARGE SCALE GENOMIC DNA]</scope>
    <source>
        <strain evidence="6">CGMCC 4.7330</strain>
    </source>
</reference>
<name>A0ABV8DMD1_9NOCA</name>
<dbReference type="RefSeq" id="WP_378610662.1">
    <property type="nucleotide sequence ID" value="NZ_JBHSAX010000003.1"/>
</dbReference>
<sequence length="321" mass="35667">MAEYCAEEFAADVEDPTGSWVTYVEARQGSIGLSFPADEFRSEASARDVGRLQTVRFSTGAIGYRRSARHIRRGDGENSHRLLIPLRGRFRIEQGDAREFMQPGRVAFFHWGSPLAITHDEEISALILTVPEGMVDATRAAKAPLALDDRRPLVRGLVAQARWLDEADGWTAADFSIAYTTVLAQLDGALNPHPAITTGRLAEQVEQAMALIVEHADDRELTPAAIASRVGMAERTLYRAFEQAGYPAPGVVLRSARLARAHRRLCEALPVDLTELARETGFPSLRRFREAYREQYGRSPAEFRAELLGERVPRSGRARRA</sequence>